<protein>
    <submittedName>
        <fullName evidence="2">DUF1294 domain-containing protein</fullName>
    </submittedName>
</protein>
<reference evidence="2 3" key="1">
    <citation type="submission" date="2019-03" db="EMBL/GenBank/DDBJ databases">
        <title>Draft genome of Brevundimonas sp. a heavy metal resistant soil bacteria.</title>
        <authorList>
            <person name="Soto J."/>
        </authorList>
    </citation>
    <scope>NUCLEOTIDE SEQUENCE [LARGE SCALE GENOMIC DNA]</scope>
    <source>
        <strain evidence="2 3">B-10</strain>
    </source>
</reference>
<sequence>MPISNLDIALIAILCAEVLGFAAFARDKQRARAGLWRTPEATLLLFGLIGGLGAWMCQHLLRHKTRKEPFRTQFGLVVLLHLILLAAGAAWVVL</sequence>
<dbReference type="InterPro" id="IPR012156">
    <property type="entry name" value="Cold_shock_CspA"/>
</dbReference>
<dbReference type="RefSeq" id="WP_135194896.1">
    <property type="nucleotide sequence ID" value="NZ_SPVH01000006.1"/>
</dbReference>
<dbReference type="GO" id="GO:0003676">
    <property type="term" value="F:nucleic acid binding"/>
    <property type="evidence" value="ECO:0007669"/>
    <property type="project" value="InterPro"/>
</dbReference>
<keyword evidence="1" id="KW-0812">Transmembrane</keyword>
<dbReference type="OrthoDB" id="72963at2"/>
<proteinExistence type="predicted"/>
<dbReference type="Pfam" id="PF06961">
    <property type="entry name" value="DUF1294"/>
    <property type="match status" value="1"/>
</dbReference>
<comment type="caution">
    <text evidence="2">The sequence shown here is derived from an EMBL/GenBank/DDBJ whole genome shotgun (WGS) entry which is preliminary data.</text>
</comment>
<evidence type="ECO:0000313" key="3">
    <source>
        <dbReference type="Proteomes" id="UP000298216"/>
    </source>
</evidence>
<organism evidence="2 3">
    <name type="scientific">Brevundimonas intermedia</name>
    <dbReference type="NCBI Taxonomy" id="74315"/>
    <lineage>
        <taxon>Bacteria</taxon>
        <taxon>Pseudomonadati</taxon>
        <taxon>Pseudomonadota</taxon>
        <taxon>Alphaproteobacteria</taxon>
        <taxon>Caulobacterales</taxon>
        <taxon>Caulobacteraceae</taxon>
        <taxon>Brevundimonas</taxon>
    </lineage>
</organism>
<feature type="transmembrane region" description="Helical" evidence="1">
    <location>
        <begin position="41"/>
        <end position="61"/>
    </location>
</feature>
<name>A0A4Y9RX87_9CAUL</name>
<keyword evidence="1" id="KW-0472">Membrane</keyword>
<keyword evidence="3" id="KW-1185">Reference proteome</keyword>
<evidence type="ECO:0000256" key="1">
    <source>
        <dbReference type="SAM" id="Phobius"/>
    </source>
</evidence>
<dbReference type="PIRSF" id="PIRSF002599">
    <property type="entry name" value="Cold_shock_A"/>
    <property type="match status" value="1"/>
</dbReference>
<keyword evidence="1" id="KW-1133">Transmembrane helix</keyword>
<dbReference type="InterPro" id="IPR010718">
    <property type="entry name" value="DUF1294"/>
</dbReference>
<accession>A0A4Y9RX87</accession>
<dbReference type="EMBL" id="SPVH01000006">
    <property type="protein sequence ID" value="TFW12415.1"/>
    <property type="molecule type" value="Genomic_DNA"/>
</dbReference>
<evidence type="ECO:0000313" key="2">
    <source>
        <dbReference type="EMBL" id="TFW12415.1"/>
    </source>
</evidence>
<dbReference type="AlphaFoldDB" id="A0A4Y9RX87"/>
<gene>
    <name evidence="2" type="ORF">EGY25_10380</name>
</gene>
<dbReference type="Proteomes" id="UP000298216">
    <property type="component" value="Unassembled WGS sequence"/>
</dbReference>
<feature type="transmembrane region" description="Helical" evidence="1">
    <location>
        <begin position="73"/>
        <end position="93"/>
    </location>
</feature>